<dbReference type="InterPro" id="IPR013328">
    <property type="entry name" value="6PGD_dom2"/>
</dbReference>
<reference evidence="6" key="1">
    <citation type="submission" date="2022-10" db="EMBL/GenBank/DDBJ databases">
        <title>The WGS of Solirubrobacter phytolaccae KCTC 29190.</title>
        <authorList>
            <person name="Jiang Z."/>
        </authorList>
    </citation>
    <scope>NUCLEOTIDE SEQUENCE</scope>
    <source>
        <strain evidence="6">KCTC 29190</strain>
    </source>
</reference>
<dbReference type="PANTHER" id="PTHR43765">
    <property type="entry name" value="2-DEHYDROPANTOATE 2-REDUCTASE-RELATED"/>
    <property type="match status" value="1"/>
</dbReference>
<dbReference type="EMBL" id="JAPDDP010000040">
    <property type="protein sequence ID" value="MDA0182715.1"/>
    <property type="molecule type" value="Genomic_DNA"/>
</dbReference>
<name>A0A9X3ND51_9ACTN</name>
<evidence type="ECO:0000259" key="4">
    <source>
        <dbReference type="Pfam" id="PF02558"/>
    </source>
</evidence>
<evidence type="ECO:0000256" key="3">
    <source>
        <dbReference type="ARBA" id="ARBA00023002"/>
    </source>
</evidence>
<sequence length="316" mass="33289">MSRILVVGGGAIGGITAAGVDADVVVLDANEAHVAKLSDPGLVINEAAPVKLEAVSTVDALDGEFDFALIAVKAPLHHVAIPPLVERGGIGAFVTLGNGLIQDRMVELVGEGNLLACLVEWGGSNVGPGELIRDSEGGYAVGELDGTITDRAQQLAAALEPIGHTRVTDNVRGMIWTKLQVNSTFTGLSAISGLRYGGVAEQGADAVFALWEEGVTVARAQDLRLEEMHHVDPYAFGPAPLRKMMEHMANVRPSMLQDLDAGRETEVDVVNGGVATKGRELGIPTPHNDKVVELVHSMERGERAPDPQYLHEVAKA</sequence>
<feature type="domain" description="Ketopantoate reductase N-terminal" evidence="4">
    <location>
        <begin position="4"/>
        <end position="145"/>
    </location>
</feature>
<dbReference type="InterPro" id="IPR013752">
    <property type="entry name" value="KPA_reductase"/>
</dbReference>
<dbReference type="GO" id="GO:0050661">
    <property type="term" value="F:NADP binding"/>
    <property type="evidence" value="ECO:0007669"/>
    <property type="project" value="TreeGrafter"/>
</dbReference>
<dbReference type="RefSeq" id="WP_270027094.1">
    <property type="nucleotide sequence ID" value="NZ_JAPDDP010000040.1"/>
</dbReference>
<keyword evidence="3" id="KW-0560">Oxidoreductase</keyword>
<accession>A0A9X3ND51</accession>
<dbReference type="PANTHER" id="PTHR43765:SF2">
    <property type="entry name" value="2-DEHYDROPANTOATE 2-REDUCTASE"/>
    <property type="match status" value="1"/>
</dbReference>
<dbReference type="SUPFAM" id="SSF48179">
    <property type="entry name" value="6-phosphogluconate dehydrogenase C-terminal domain-like"/>
    <property type="match status" value="1"/>
</dbReference>
<evidence type="ECO:0000256" key="1">
    <source>
        <dbReference type="ARBA" id="ARBA00007870"/>
    </source>
</evidence>
<evidence type="ECO:0000259" key="5">
    <source>
        <dbReference type="Pfam" id="PF08546"/>
    </source>
</evidence>
<evidence type="ECO:0000313" key="6">
    <source>
        <dbReference type="EMBL" id="MDA0182715.1"/>
    </source>
</evidence>
<evidence type="ECO:0000256" key="2">
    <source>
        <dbReference type="ARBA" id="ARBA00022857"/>
    </source>
</evidence>
<evidence type="ECO:0008006" key="8">
    <source>
        <dbReference type="Google" id="ProtNLM"/>
    </source>
</evidence>
<organism evidence="6 7">
    <name type="scientific">Solirubrobacter phytolaccae</name>
    <dbReference type="NCBI Taxonomy" id="1404360"/>
    <lineage>
        <taxon>Bacteria</taxon>
        <taxon>Bacillati</taxon>
        <taxon>Actinomycetota</taxon>
        <taxon>Thermoleophilia</taxon>
        <taxon>Solirubrobacterales</taxon>
        <taxon>Solirubrobacteraceae</taxon>
        <taxon>Solirubrobacter</taxon>
    </lineage>
</organism>
<keyword evidence="2" id="KW-0521">NADP</keyword>
<protein>
    <recommendedName>
        <fullName evidence="8">2-dehydropantoate 2-reductase</fullName>
    </recommendedName>
</protein>
<dbReference type="AlphaFoldDB" id="A0A9X3ND51"/>
<dbReference type="Proteomes" id="UP001147653">
    <property type="component" value="Unassembled WGS sequence"/>
</dbReference>
<proteinExistence type="inferred from homology"/>
<comment type="similarity">
    <text evidence="1">Belongs to the ketopantoate reductase family.</text>
</comment>
<dbReference type="Pfam" id="PF02558">
    <property type="entry name" value="ApbA"/>
    <property type="match status" value="1"/>
</dbReference>
<gene>
    <name evidence="6" type="ORF">OJ997_20555</name>
</gene>
<dbReference type="Gene3D" id="1.10.1040.10">
    <property type="entry name" value="N-(1-d-carboxylethyl)-l-norvaline Dehydrogenase, domain 2"/>
    <property type="match status" value="1"/>
</dbReference>
<feature type="domain" description="Ketopantoate reductase C-terminal" evidence="5">
    <location>
        <begin position="170"/>
        <end position="299"/>
    </location>
</feature>
<dbReference type="InterPro" id="IPR013332">
    <property type="entry name" value="KPR_N"/>
</dbReference>
<dbReference type="InterPro" id="IPR036291">
    <property type="entry name" value="NAD(P)-bd_dom_sf"/>
</dbReference>
<dbReference type="Pfam" id="PF08546">
    <property type="entry name" value="ApbA_C"/>
    <property type="match status" value="1"/>
</dbReference>
<dbReference type="InterPro" id="IPR008927">
    <property type="entry name" value="6-PGluconate_DH-like_C_sf"/>
</dbReference>
<dbReference type="GO" id="GO:0008677">
    <property type="term" value="F:2-dehydropantoate 2-reductase activity"/>
    <property type="evidence" value="ECO:0007669"/>
    <property type="project" value="TreeGrafter"/>
</dbReference>
<comment type="caution">
    <text evidence="6">The sequence shown here is derived from an EMBL/GenBank/DDBJ whole genome shotgun (WGS) entry which is preliminary data.</text>
</comment>
<evidence type="ECO:0000313" key="7">
    <source>
        <dbReference type="Proteomes" id="UP001147653"/>
    </source>
</evidence>
<dbReference type="SUPFAM" id="SSF51735">
    <property type="entry name" value="NAD(P)-binding Rossmann-fold domains"/>
    <property type="match status" value="1"/>
</dbReference>
<dbReference type="InterPro" id="IPR050838">
    <property type="entry name" value="Ketopantoate_reductase"/>
</dbReference>
<dbReference type="GO" id="GO:0005737">
    <property type="term" value="C:cytoplasm"/>
    <property type="evidence" value="ECO:0007669"/>
    <property type="project" value="TreeGrafter"/>
</dbReference>
<keyword evidence="7" id="KW-1185">Reference proteome</keyword>
<dbReference type="Gene3D" id="3.40.50.720">
    <property type="entry name" value="NAD(P)-binding Rossmann-like Domain"/>
    <property type="match status" value="1"/>
</dbReference>